<evidence type="ECO:0000256" key="3">
    <source>
        <dbReference type="ARBA" id="ARBA00023002"/>
    </source>
</evidence>
<evidence type="ECO:0000256" key="4">
    <source>
        <dbReference type="SAM" id="MobiDB-lite"/>
    </source>
</evidence>
<dbReference type="EMBL" id="MLFT02000008">
    <property type="protein sequence ID" value="PHT40702.1"/>
    <property type="molecule type" value="Genomic_DNA"/>
</dbReference>
<feature type="domain" description="Lipoxygenase" evidence="5">
    <location>
        <begin position="45"/>
        <end position="126"/>
    </location>
</feature>
<sequence>MTMMFKMILEIPKAFHFFPVQSLEDSKSILIEEEEQPEDLHPRLAWLPSETPAALCSYREDVLLHLRETGTRKLEEWDRVYNHVVYSNFGDSYKSPLLARPILGGYKEYPYPRRGRTRRPPSKTGD</sequence>
<name>A0A2G2W651_CAPBA</name>
<dbReference type="PROSITE" id="PS51393">
    <property type="entry name" value="LIPOXYGENASE_3"/>
    <property type="match status" value="1"/>
</dbReference>
<protein>
    <recommendedName>
        <fullName evidence="5">Lipoxygenase domain-containing protein</fullName>
    </recommendedName>
</protein>
<keyword evidence="7" id="KW-1185">Reference proteome</keyword>
<dbReference type="GO" id="GO:0046872">
    <property type="term" value="F:metal ion binding"/>
    <property type="evidence" value="ECO:0007669"/>
    <property type="project" value="UniProtKB-KW"/>
</dbReference>
<gene>
    <name evidence="6" type="ORF">CQW23_19556</name>
</gene>
<dbReference type="PANTHER" id="PTHR11771">
    <property type="entry name" value="LIPOXYGENASE"/>
    <property type="match status" value="1"/>
</dbReference>
<dbReference type="Pfam" id="PF00305">
    <property type="entry name" value="Lipoxygenase"/>
    <property type="match status" value="1"/>
</dbReference>
<evidence type="ECO:0000256" key="2">
    <source>
        <dbReference type="ARBA" id="ARBA00022964"/>
    </source>
</evidence>
<dbReference type="Gene3D" id="4.10.375.10">
    <property type="entry name" value="Lipoxygenase-1, Domain 2"/>
    <property type="match status" value="1"/>
</dbReference>
<dbReference type="InterPro" id="IPR036226">
    <property type="entry name" value="LipOase_C_sf"/>
</dbReference>
<evidence type="ECO:0000313" key="7">
    <source>
        <dbReference type="Proteomes" id="UP000224567"/>
    </source>
</evidence>
<dbReference type="GO" id="GO:0034440">
    <property type="term" value="P:lipid oxidation"/>
    <property type="evidence" value="ECO:0007669"/>
    <property type="project" value="InterPro"/>
</dbReference>
<accession>A0A2G2W651</accession>
<evidence type="ECO:0000259" key="5">
    <source>
        <dbReference type="PROSITE" id="PS51393"/>
    </source>
</evidence>
<keyword evidence="1" id="KW-0479">Metal-binding</keyword>
<organism evidence="6 7">
    <name type="scientific">Capsicum baccatum</name>
    <name type="common">Peruvian pepper</name>
    <dbReference type="NCBI Taxonomy" id="33114"/>
    <lineage>
        <taxon>Eukaryota</taxon>
        <taxon>Viridiplantae</taxon>
        <taxon>Streptophyta</taxon>
        <taxon>Embryophyta</taxon>
        <taxon>Tracheophyta</taxon>
        <taxon>Spermatophyta</taxon>
        <taxon>Magnoliopsida</taxon>
        <taxon>eudicotyledons</taxon>
        <taxon>Gunneridae</taxon>
        <taxon>Pentapetalae</taxon>
        <taxon>asterids</taxon>
        <taxon>lamiids</taxon>
        <taxon>Solanales</taxon>
        <taxon>Solanaceae</taxon>
        <taxon>Solanoideae</taxon>
        <taxon>Capsiceae</taxon>
        <taxon>Capsicum</taxon>
    </lineage>
</organism>
<dbReference type="GO" id="GO:0016702">
    <property type="term" value="F:oxidoreductase activity, acting on single donors with incorporation of molecular oxygen, incorporation of two atoms of oxygen"/>
    <property type="evidence" value="ECO:0007669"/>
    <property type="project" value="InterPro"/>
</dbReference>
<reference evidence="7" key="2">
    <citation type="journal article" date="2017" name="J. Anim. Genet.">
        <title>Multiple reference genome sequences of hot pepper reveal the massive evolution of plant disease resistance genes by retroduplication.</title>
        <authorList>
            <person name="Kim S."/>
            <person name="Park J."/>
            <person name="Yeom S.-I."/>
            <person name="Kim Y.-M."/>
            <person name="Seo E."/>
            <person name="Kim K.-T."/>
            <person name="Kim M.-S."/>
            <person name="Lee J.M."/>
            <person name="Cheong K."/>
            <person name="Shin H.-S."/>
            <person name="Kim S.-B."/>
            <person name="Han K."/>
            <person name="Lee J."/>
            <person name="Park M."/>
            <person name="Lee H.-A."/>
            <person name="Lee H.-Y."/>
            <person name="Lee Y."/>
            <person name="Oh S."/>
            <person name="Lee J.H."/>
            <person name="Choi E."/>
            <person name="Choi E."/>
            <person name="Lee S.E."/>
            <person name="Jeon J."/>
            <person name="Kim H."/>
            <person name="Choi G."/>
            <person name="Song H."/>
            <person name="Lee J."/>
            <person name="Lee S.-C."/>
            <person name="Kwon J.-K."/>
            <person name="Lee H.-Y."/>
            <person name="Koo N."/>
            <person name="Hong Y."/>
            <person name="Kim R.W."/>
            <person name="Kang W.-H."/>
            <person name="Huh J.H."/>
            <person name="Kang B.-C."/>
            <person name="Yang T.-J."/>
            <person name="Lee Y.-H."/>
            <person name="Bennetzen J.L."/>
            <person name="Choi D."/>
        </authorList>
    </citation>
    <scope>NUCLEOTIDE SEQUENCE [LARGE SCALE GENOMIC DNA]</scope>
    <source>
        <strain evidence="7">cv. PBC81</strain>
    </source>
</reference>
<dbReference type="InterPro" id="IPR001246">
    <property type="entry name" value="LipOase_plant"/>
</dbReference>
<dbReference type="InterPro" id="IPR000907">
    <property type="entry name" value="LipOase"/>
</dbReference>
<evidence type="ECO:0000256" key="1">
    <source>
        <dbReference type="ARBA" id="ARBA00022723"/>
    </source>
</evidence>
<keyword evidence="2" id="KW-0223">Dioxygenase</keyword>
<proteinExistence type="predicted"/>
<feature type="compositionally biased region" description="Basic residues" evidence="4">
    <location>
        <begin position="113"/>
        <end position="126"/>
    </location>
</feature>
<dbReference type="OrthoDB" id="1647310at2759"/>
<reference evidence="6 7" key="1">
    <citation type="journal article" date="2017" name="Genome Biol.">
        <title>New reference genome sequences of hot pepper reveal the massive evolution of plant disease-resistance genes by retroduplication.</title>
        <authorList>
            <person name="Kim S."/>
            <person name="Park J."/>
            <person name="Yeom S.I."/>
            <person name="Kim Y.M."/>
            <person name="Seo E."/>
            <person name="Kim K.T."/>
            <person name="Kim M.S."/>
            <person name="Lee J.M."/>
            <person name="Cheong K."/>
            <person name="Shin H.S."/>
            <person name="Kim S.B."/>
            <person name="Han K."/>
            <person name="Lee J."/>
            <person name="Park M."/>
            <person name="Lee H.A."/>
            <person name="Lee H.Y."/>
            <person name="Lee Y."/>
            <person name="Oh S."/>
            <person name="Lee J.H."/>
            <person name="Choi E."/>
            <person name="Choi E."/>
            <person name="Lee S.E."/>
            <person name="Jeon J."/>
            <person name="Kim H."/>
            <person name="Choi G."/>
            <person name="Song H."/>
            <person name="Lee J."/>
            <person name="Lee S.C."/>
            <person name="Kwon J.K."/>
            <person name="Lee H.Y."/>
            <person name="Koo N."/>
            <person name="Hong Y."/>
            <person name="Kim R.W."/>
            <person name="Kang W.H."/>
            <person name="Huh J.H."/>
            <person name="Kang B.C."/>
            <person name="Yang T.J."/>
            <person name="Lee Y.H."/>
            <person name="Bennetzen J.L."/>
            <person name="Choi D."/>
        </authorList>
    </citation>
    <scope>NUCLEOTIDE SEQUENCE [LARGE SCALE GENOMIC DNA]</scope>
    <source>
        <strain evidence="7">cv. PBC81</strain>
    </source>
</reference>
<feature type="region of interest" description="Disordered" evidence="4">
    <location>
        <begin position="105"/>
        <end position="126"/>
    </location>
</feature>
<evidence type="ECO:0000313" key="6">
    <source>
        <dbReference type="EMBL" id="PHT40702.1"/>
    </source>
</evidence>
<dbReference type="STRING" id="33114.A0A2G2W651"/>
<dbReference type="AlphaFoldDB" id="A0A2G2W651"/>
<dbReference type="PRINTS" id="PR00468">
    <property type="entry name" value="PLTLPOXGNASE"/>
</dbReference>
<dbReference type="SUPFAM" id="SSF48484">
    <property type="entry name" value="Lipoxigenase"/>
    <property type="match status" value="1"/>
</dbReference>
<comment type="caution">
    <text evidence="6">The sequence shown here is derived from an EMBL/GenBank/DDBJ whole genome shotgun (WGS) entry which is preliminary data.</text>
</comment>
<keyword evidence="3" id="KW-0560">Oxidoreductase</keyword>
<dbReference type="Proteomes" id="UP000224567">
    <property type="component" value="Unassembled WGS sequence"/>
</dbReference>
<dbReference type="InterPro" id="IPR013819">
    <property type="entry name" value="LipOase_C"/>
</dbReference>